<organism evidence="2 3">
    <name type="scientific">Podila minutissima</name>
    <dbReference type="NCBI Taxonomy" id="64525"/>
    <lineage>
        <taxon>Eukaryota</taxon>
        <taxon>Fungi</taxon>
        <taxon>Fungi incertae sedis</taxon>
        <taxon>Mucoromycota</taxon>
        <taxon>Mortierellomycotina</taxon>
        <taxon>Mortierellomycetes</taxon>
        <taxon>Mortierellales</taxon>
        <taxon>Mortierellaceae</taxon>
        <taxon>Podila</taxon>
    </lineage>
</organism>
<gene>
    <name evidence="2" type="ORF">BG006_003456</name>
</gene>
<evidence type="ECO:0000256" key="1">
    <source>
        <dbReference type="SAM" id="SignalP"/>
    </source>
</evidence>
<reference evidence="2" key="1">
    <citation type="journal article" date="2020" name="Fungal Divers.">
        <title>Resolving the Mortierellaceae phylogeny through synthesis of multi-gene phylogenetics and phylogenomics.</title>
        <authorList>
            <person name="Vandepol N."/>
            <person name="Liber J."/>
            <person name="Desiro A."/>
            <person name="Na H."/>
            <person name="Kennedy M."/>
            <person name="Barry K."/>
            <person name="Grigoriev I.V."/>
            <person name="Miller A.N."/>
            <person name="O'Donnell K."/>
            <person name="Stajich J.E."/>
            <person name="Bonito G."/>
        </authorList>
    </citation>
    <scope>NUCLEOTIDE SEQUENCE</scope>
    <source>
        <strain evidence="2">NVP1</strain>
    </source>
</reference>
<dbReference type="AlphaFoldDB" id="A0A9P5SRE8"/>
<sequence length="78" mass="8406">MKLIIVLTLLSVATFVSADDPRTPEDICIEYSHQHGLSFERASKHGDCSAFCEFCDGPAQFATSSNTASTTTTVEFGT</sequence>
<comment type="caution">
    <text evidence="2">The sequence shown here is derived from an EMBL/GenBank/DDBJ whole genome shotgun (WGS) entry which is preliminary data.</text>
</comment>
<feature type="signal peptide" evidence="1">
    <location>
        <begin position="1"/>
        <end position="18"/>
    </location>
</feature>
<dbReference type="Proteomes" id="UP000696485">
    <property type="component" value="Unassembled WGS sequence"/>
</dbReference>
<protein>
    <recommendedName>
        <fullName evidence="4">Secreted protein</fullName>
    </recommendedName>
</protein>
<keyword evidence="3" id="KW-1185">Reference proteome</keyword>
<dbReference type="EMBL" id="JAAAUY010000196">
    <property type="protein sequence ID" value="KAF9333570.1"/>
    <property type="molecule type" value="Genomic_DNA"/>
</dbReference>
<accession>A0A9P5SRE8</accession>
<evidence type="ECO:0000313" key="3">
    <source>
        <dbReference type="Proteomes" id="UP000696485"/>
    </source>
</evidence>
<name>A0A9P5SRE8_9FUNG</name>
<evidence type="ECO:0008006" key="4">
    <source>
        <dbReference type="Google" id="ProtNLM"/>
    </source>
</evidence>
<feature type="chain" id="PRO_5040240575" description="Secreted protein" evidence="1">
    <location>
        <begin position="19"/>
        <end position="78"/>
    </location>
</feature>
<evidence type="ECO:0000313" key="2">
    <source>
        <dbReference type="EMBL" id="KAF9333570.1"/>
    </source>
</evidence>
<proteinExistence type="predicted"/>
<keyword evidence="1" id="KW-0732">Signal</keyword>